<dbReference type="AlphaFoldDB" id="A0A2N1UPA4"/>
<dbReference type="InterPro" id="IPR058486">
    <property type="entry name" value="DUF8173"/>
</dbReference>
<feature type="transmembrane region" description="Helical" evidence="1">
    <location>
        <begin position="363"/>
        <end position="380"/>
    </location>
</feature>
<feature type="domain" description="DUF8173" evidence="2">
    <location>
        <begin position="221"/>
        <end position="379"/>
    </location>
</feature>
<protein>
    <recommendedName>
        <fullName evidence="2">DUF8173 domain-containing protein</fullName>
    </recommendedName>
</protein>
<name>A0A2N1UPA4_9BACT</name>
<feature type="transmembrane region" description="Helical" evidence="1">
    <location>
        <begin position="266"/>
        <end position="286"/>
    </location>
</feature>
<evidence type="ECO:0000313" key="3">
    <source>
        <dbReference type="EMBL" id="PKL72662.1"/>
    </source>
</evidence>
<proteinExistence type="predicted"/>
<dbReference type="Pfam" id="PF26514">
    <property type="entry name" value="DUF8173"/>
    <property type="match status" value="1"/>
</dbReference>
<evidence type="ECO:0000256" key="1">
    <source>
        <dbReference type="SAM" id="Phobius"/>
    </source>
</evidence>
<reference evidence="3 4" key="1">
    <citation type="journal article" date="2017" name="ISME J.">
        <title>Potential for microbial H2 and metal transformations associated with novel bacteria and archaea in deep terrestrial subsurface sediments.</title>
        <authorList>
            <person name="Hernsdorf A.W."/>
            <person name="Amano Y."/>
            <person name="Miyakawa K."/>
            <person name="Ise K."/>
            <person name="Suzuki Y."/>
            <person name="Anantharaman K."/>
            <person name="Probst A."/>
            <person name="Burstein D."/>
            <person name="Thomas B.C."/>
            <person name="Banfield J.F."/>
        </authorList>
    </citation>
    <scope>NUCLEOTIDE SEQUENCE [LARGE SCALE GENOMIC DNA]</scope>
    <source>
        <strain evidence="3">HGW-Kuenenbacteria-1</strain>
    </source>
</reference>
<comment type="caution">
    <text evidence="3">The sequence shown here is derived from an EMBL/GenBank/DDBJ whole genome shotgun (WGS) entry which is preliminary data.</text>
</comment>
<keyword evidence="1" id="KW-1133">Transmembrane helix</keyword>
<organism evidence="3 4">
    <name type="scientific">Candidatus Kuenenbacteria bacterium HGW-Kuenenbacteria-1</name>
    <dbReference type="NCBI Taxonomy" id="2013812"/>
    <lineage>
        <taxon>Bacteria</taxon>
        <taxon>Candidatus Kueneniibacteriota</taxon>
    </lineage>
</organism>
<dbReference type="Proteomes" id="UP000233414">
    <property type="component" value="Unassembled WGS sequence"/>
</dbReference>
<keyword evidence="1" id="KW-0812">Transmembrane</keyword>
<keyword evidence="1" id="KW-0472">Membrane</keyword>
<evidence type="ECO:0000259" key="2">
    <source>
        <dbReference type="Pfam" id="PF26514"/>
    </source>
</evidence>
<feature type="transmembrane region" description="Helical" evidence="1">
    <location>
        <begin position="340"/>
        <end position="357"/>
    </location>
</feature>
<feature type="transmembrane region" description="Helical" evidence="1">
    <location>
        <begin position="292"/>
        <end position="315"/>
    </location>
</feature>
<dbReference type="EMBL" id="PGYQ01000001">
    <property type="protein sequence ID" value="PKL72662.1"/>
    <property type="molecule type" value="Genomic_DNA"/>
</dbReference>
<accession>A0A2N1UPA4</accession>
<evidence type="ECO:0000313" key="4">
    <source>
        <dbReference type="Proteomes" id="UP000233414"/>
    </source>
</evidence>
<feature type="transmembrane region" description="Helical" evidence="1">
    <location>
        <begin position="224"/>
        <end position="245"/>
    </location>
</feature>
<gene>
    <name evidence="3" type="ORF">CVV26_00115</name>
</gene>
<sequence>MKKIIALSIIFFCFLLFPFSFSQAIVQKTGESIRLNSNEIIDDDFIAFGQNIEINGLIKGDLFVFAKNITINGNIEGDVIGFTQQITINGNVNGNIRILGETINFNNQIDKNVNVLGQNIIFSEKSKIKKNLLILGESIDVNGKIDGNIFGNGKKISLAGENNKNVYLNTTALVLQPKTIINGNLDYVASQKAEIKSGAQILGKTLYKIPSFEKQEKKYTIAFFFWKLVSLFGFLIIGLIFISLFPKKTLEIINQIKKTPWKNLGYGIICFIVVPIIALFLIAMLIGIPLAFIGMCLYFIFLYLAQLFVGLTIGVEIDKKIRKPKEIVLPAGEQEQKNNLIWPMILGMIILIILFNIPYLGWAFKLIVICMGLGGMIGIVKSSKCKV</sequence>